<dbReference type="Proteomes" id="UP000799537">
    <property type="component" value="Unassembled WGS sequence"/>
</dbReference>
<name>A0A6A6C324_ZASCE</name>
<keyword evidence="3" id="KW-1185">Reference proteome</keyword>
<evidence type="ECO:0000256" key="1">
    <source>
        <dbReference type="SAM" id="MobiDB-lite"/>
    </source>
</evidence>
<dbReference type="GeneID" id="54567373"/>
<proteinExistence type="predicted"/>
<gene>
    <name evidence="2" type="ORF">M409DRAFT_59114</name>
</gene>
<sequence>MDFEDLPINSSSPSIQTIEPFPSHHPTTACPPSQQIYKLSKIPASIILLACEVISPNGRSKHPNNPINSRCNSASIYPPFQICVAHRQRTSSLKAASSQKYAIDVYQVRDRARDPGQRRRHVVRSDVDHIRRERIPESSDILIEDLASQPVLHDTLEHLRDLLRHVPITPEVDFGVSFQKVQKQGQAPERRGDEPAVFGVVVVDVDVHQAAHDARGELEDEVFGVFVGGVGVGHDEELGVELLDAGGGRDAASARLAAEGGEEVEAVVFVVDGVFDFAREAGAFSFADCARQGGGVDVDEGAEVAGDQSCLLDLGGCERLEDYELELGGQVD</sequence>
<feature type="region of interest" description="Disordered" evidence="1">
    <location>
        <begin position="1"/>
        <end position="29"/>
    </location>
</feature>
<reference evidence="2" key="1">
    <citation type="journal article" date="2020" name="Stud. Mycol.">
        <title>101 Dothideomycetes genomes: a test case for predicting lifestyles and emergence of pathogens.</title>
        <authorList>
            <person name="Haridas S."/>
            <person name="Albert R."/>
            <person name="Binder M."/>
            <person name="Bloem J."/>
            <person name="Labutti K."/>
            <person name="Salamov A."/>
            <person name="Andreopoulos B."/>
            <person name="Baker S."/>
            <person name="Barry K."/>
            <person name="Bills G."/>
            <person name="Bluhm B."/>
            <person name="Cannon C."/>
            <person name="Castanera R."/>
            <person name="Culley D."/>
            <person name="Daum C."/>
            <person name="Ezra D."/>
            <person name="Gonzalez J."/>
            <person name="Henrissat B."/>
            <person name="Kuo A."/>
            <person name="Liang C."/>
            <person name="Lipzen A."/>
            <person name="Lutzoni F."/>
            <person name="Magnuson J."/>
            <person name="Mondo S."/>
            <person name="Nolan M."/>
            <person name="Ohm R."/>
            <person name="Pangilinan J."/>
            <person name="Park H.-J."/>
            <person name="Ramirez L."/>
            <person name="Alfaro M."/>
            <person name="Sun H."/>
            <person name="Tritt A."/>
            <person name="Yoshinaga Y."/>
            <person name="Zwiers L.-H."/>
            <person name="Turgeon B."/>
            <person name="Goodwin S."/>
            <person name="Spatafora J."/>
            <person name="Crous P."/>
            <person name="Grigoriev I."/>
        </authorList>
    </citation>
    <scope>NUCLEOTIDE SEQUENCE</scope>
    <source>
        <strain evidence="2">ATCC 36951</strain>
    </source>
</reference>
<dbReference type="RefSeq" id="XP_033662294.1">
    <property type="nucleotide sequence ID" value="XM_033814101.1"/>
</dbReference>
<evidence type="ECO:0000313" key="2">
    <source>
        <dbReference type="EMBL" id="KAF2161405.1"/>
    </source>
</evidence>
<evidence type="ECO:0000313" key="3">
    <source>
        <dbReference type="Proteomes" id="UP000799537"/>
    </source>
</evidence>
<organism evidence="2 3">
    <name type="scientific">Zasmidium cellare ATCC 36951</name>
    <dbReference type="NCBI Taxonomy" id="1080233"/>
    <lineage>
        <taxon>Eukaryota</taxon>
        <taxon>Fungi</taxon>
        <taxon>Dikarya</taxon>
        <taxon>Ascomycota</taxon>
        <taxon>Pezizomycotina</taxon>
        <taxon>Dothideomycetes</taxon>
        <taxon>Dothideomycetidae</taxon>
        <taxon>Mycosphaerellales</taxon>
        <taxon>Mycosphaerellaceae</taxon>
        <taxon>Zasmidium</taxon>
    </lineage>
</organism>
<accession>A0A6A6C324</accession>
<dbReference type="AlphaFoldDB" id="A0A6A6C324"/>
<protein>
    <submittedName>
        <fullName evidence="2">Uncharacterized protein</fullName>
    </submittedName>
</protein>
<feature type="compositionally biased region" description="Polar residues" evidence="1">
    <location>
        <begin position="8"/>
        <end position="17"/>
    </location>
</feature>
<dbReference type="EMBL" id="ML993619">
    <property type="protein sequence ID" value="KAF2161405.1"/>
    <property type="molecule type" value="Genomic_DNA"/>
</dbReference>